<dbReference type="RefSeq" id="WP_272775296.1">
    <property type="nucleotide sequence ID" value="NZ_JAQQLI010000002.1"/>
</dbReference>
<proteinExistence type="predicted"/>
<sequence length="133" mass="13416">MAEQTQAVQDGDIIAPGAAGAAAGTVVASAQLPNLQIEVVHSAAPDGSSERISINLQATPSFEAFGQVLEASNPFALWAQAVQLAWAPLLAANPFLAASPLLPFGAFGALGGMPVCGFPPRRGLKGPEQGNQG</sequence>
<dbReference type="EMBL" id="JAQQLI010000002">
    <property type="protein sequence ID" value="MDC7784446.1"/>
    <property type="molecule type" value="Genomic_DNA"/>
</dbReference>
<keyword evidence="2" id="KW-1185">Reference proteome</keyword>
<reference evidence="1" key="1">
    <citation type="journal article" date="2023" name="Microbiol Resour">
        <title>Genome Sequences of Rhodoplanes serenus and Two Thermotolerant Strains, Rhodoplanes tepidamans and 'Rhodoplanes cryptolactis,' Further Refine the Genus.</title>
        <authorList>
            <person name="Rayyan A.A."/>
            <person name="Kyndt J.A."/>
        </authorList>
    </citation>
    <scope>NUCLEOTIDE SEQUENCE</scope>
    <source>
        <strain evidence="1">DSM 9987</strain>
    </source>
</reference>
<organism evidence="1 2">
    <name type="scientific">Rhodoplanes tepidamans</name>
    <name type="common">Rhodoplanes cryptolactis</name>
    <dbReference type="NCBI Taxonomy" id="200616"/>
    <lineage>
        <taxon>Bacteria</taxon>
        <taxon>Pseudomonadati</taxon>
        <taxon>Pseudomonadota</taxon>
        <taxon>Alphaproteobacteria</taxon>
        <taxon>Hyphomicrobiales</taxon>
        <taxon>Nitrobacteraceae</taxon>
        <taxon>Rhodoplanes</taxon>
    </lineage>
</organism>
<protein>
    <submittedName>
        <fullName evidence="1">Uncharacterized protein</fullName>
    </submittedName>
</protein>
<gene>
    <name evidence="1" type="ORF">PQJ73_02010</name>
</gene>
<evidence type="ECO:0000313" key="2">
    <source>
        <dbReference type="Proteomes" id="UP001165652"/>
    </source>
</evidence>
<name>A0ABT5J4W4_RHOTP</name>
<dbReference type="Proteomes" id="UP001165652">
    <property type="component" value="Unassembled WGS sequence"/>
</dbReference>
<comment type="caution">
    <text evidence="1">The sequence shown here is derived from an EMBL/GenBank/DDBJ whole genome shotgun (WGS) entry which is preliminary data.</text>
</comment>
<accession>A0ABT5J4W4</accession>
<evidence type="ECO:0000313" key="1">
    <source>
        <dbReference type="EMBL" id="MDC7784446.1"/>
    </source>
</evidence>
<reference evidence="1" key="2">
    <citation type="submission" date="2023-02" db="EMBL/GenBank/DDBJ databases">
        <authorList>
            <person name="Rayyan A."/>
            <person name="Meyer T."/>
            <person name="Kyndt J.A."/>
        </authorList>
    </citation>
    <scope>NUCLEOTIDE SEQUENCE</scope>
    <source>
        <strain evidence="1">DSM 9987</strain>
    </source>
</reference>